<evidence type="ECO:0000313" key="1">
    <source>
        <dbReference type="EMBL" id="CAG8578275.1"/>
    </source>
</evidence>
<feature type="non-terminal residue" evidence="1">
    <location>
        <position position="1"/>
    </location>
</feature>
<gene>
    <name evidence="1" type="ORF">RPERSI_LOCUS5032</name>
</gene>
<protein>
    <submittedName>
        <fullName evidence="1">35634_t:CDS:1</fullName>
    </submittedName>
</protein>
<organism evidence="1 2">
    <name type="scientific">Racocetra persica</name>
    <dbReference type="NCBI Taxonomy" id="160502"/>
    <lineage>
        <taxon>Eukaryota</taxon>
        <taxon>Fungi</taxon>
        <taxon>Fungi incertae sedis</taxon>
        <taxon>Mucoromycota</taxon>
        <taxon>Glomeromycotina</taxon>
        <taxon>Glomeromycetes</taxon>
        <taxon>Diversisporales</taxon>
        <taxon>Gigasporaceae</taxon>
        <taxon>Racocetra</taxon>
    </lineage>
</organism>
<sequence>PNADDDYSILVIKVDDDEEKTNESQNDQINEEKQENNRTRNENLLLKQENKRIRSEILLLKQVISDNLLLKQINKRIRNDNFLLRCEINFLYQQIIQKDEIYKELHDKMYQAQLNSQNCIDNKKKIANQQKLIDNFQEKIEIVEISNSNKEKIIVKLIGIIRRINQLTENVNDDSLILKKVI</sequence>
<dbReference type="Proteomes" id="UP000789920">
    <property type="component" value="Unassembled WGS sequence"/>
</dbReference>
<comment type="caution">
    <text evidence="1">The sequence shown here is derived from an EMBL/GenBank/DDBJ whole genome shotgun (WGS) entry which is preliminary data.</text>
</comment>
<accession>A0ACA9MEK0</accession>
<proteinExistence type="predicted"/>
<reference evidence="1" key="1">
    <citation type="submission" date="2021-06" db="EMBL/GenBank/DDBJ databases">
        <authorList>
            <person name="Kallberg Y."/>
            <person name="Tangrot J."/>
            <person name="Rosling A."/>
        </authorList>
    </citation>
    <scope>NUCLEOTIDE SEQUENCE</scope>
    <source>
        <strain evidence="1">MA461A</strain>
    </source>
</reference>
<name>A0ACA9MEK0_9GLOM</name>
<evidence type="ECO:0000313" key="2">
    <source>
        <dbReference type="Proteomes" id="UP000789920"/>
    </source>
</evidence>
<dbReference type="EMBL" id="CAJVQC010007365">
    <property type="protein sequence ID" value="CAG8578275.1"/>
    <property type="molecule type" value="Genomic_DNA"/>
</dbReference>
<keyword evidence="2" id="KW-1185">Reference proteome</keyword>